<sequence>MNKEKKKNSTARRIIKIVLITFTVVLLLLGGGIFYIMKSTGINRLPNKIEFFNNDEMEEMEEENLDGENQIIKK</sequence>
<evidence type="ECO:0000313" key="3">
    <source>
        <dbReference type="Proteomes" id="UP000673375"/>
    </source>
</evidence>
<reference evidence="2 3" key="1">
    <citation type="submission" date="2020-12" db="EMBL/GenBank/DDBJ databases">
        <title>Vagococcus allomyrinae sp. nov. and Enterococcus lavae sp. nov., isolated from the larvae of Allomyrina dichotoma.</title>
        <authorList>
            <person name="Lee S.D."/>
        </authorList>
    </citation>
    <scope>NUCLEOTIDE SEQUENCE [LARGE SCALE GENOMIC DNA]</scope>
    <source>
        <strain evidence="2 3">BWM-S5</strain>
    </source>
</reference>
<keyword evidence="1" id="KW-1133">Transmembrane helix</keyword>
<feature type="transmembrane region" description="Helical" evidence="1">
    <location>
        <begin position="14"/>
        <end position="37"/>
    </location>
</feature>
<proteinExistence type="predicted"/>
<keyword evidence="3" id="KW-1185">Reference proteome</keyword>
<comment type="caution">
    <text evidence="2">The sequence shown here is derived from an EMBL/GenBank/DDBJ whole genome shotgun (WGS) entry which is preliminary data.</text>
</comment>
<organism evidence="2 3">
    <name type="scientific">Enterococcus larvae</name>
    <dbReference type="NCBI Taxonomy" id="2794352"/>
    <lineage>
        <taxon>Bacteria</taxon>
        <taxon>Bacillati</taxon>
        <taxon>Bacillota</taxon>
        <taxon>Bacilli</taxon>
        <taxon>Lactobacillales</taxon>
        <taxon>Enterococcaceae</taxon>
        <taxon>Enterococcus</taxon>
    </lineage>
</organism>
<dbReference type="Proteomes" id="UP000673375">
    <property type="component" value="Unassembled WGS sequence"/>
</dbReference>
<keyword evidence="1" id="KW-0812">Transmembrane</keyword>
<keyword evidence="1" id="KW-0472">Membrane</keyword>
<dbReference type="EMBL" id="JAEDXU010000007">
    <property type="protein sequence ID" value="MBP1047241.1"/>
    <property type="molecule type" value="Genomic_DNA"/>
</dbReference>
<gene>
    <name evidence="2" type="ORF">I6N96_13240</name>
</gene>
<evidence type="ECO:0008006" key="4">
    <source>
        <dbReference type="Google" id="ProtNLM"/>
    </source>
</evidence>
<accession>A0ABS4CL11</accession>
<dbReference type="RefSeq" id="WP_209558028.1">
    <property type="nucleotide sequence ID" value="NZ_JAEDXU010000007.1"/>
</dbReference>
<protein>
    <recommendedName>
        <fullName evidence="4">DUF4044 domain-containing protein</fullName>
    </recommendedName>
</protein>
<evidence type="ECO:0000256" key="1">
    <source>
        <dbReference type="SAM" id="Phobius"/>
    </source>
</evidence>
<name>A0ABS4CL11_9ENTE</name>
<evidence type="ECO:0000313" key="2">
    <source>
        <dbReference type="EMBL" id="MBP1047241.1"/>
    </source>
</evidence>